<evidence type="ECO:0000259" key="2">
    <source>
        <dbReference type="Pfam" id="PF18662"/>
    </source>
</evidence>
<comment type="caution">
    <text evidence="3">The sequence shown here is derived from an EMBL/GenBank/DDBJ whole genome shotgun (WGS) entry which is preliminary data.</text>
</comment>
<dbReference type="RefSeq" id="WP_275593722.1">
    <property type="nucleotide sequence ID" value="NZ_JARGCK010000024.1"/>
</dbReference>
<dbReference type="InterPro" id="IPR009270">
    <property type="entry name" value="DUF927"/>
</dbReference>
<sequence>MVNKLNKDTIFERKQCKLTKNDGWSKENPPTTKEGKITFTDLGGYINITDRFQDPTSGKERLILENEYGNTVIRDADILTPMKLPSLMGYGFTINTRYIHELCYALQLMRESLPMATLYSGSGVINTKDGLVINTNYIEYHPSIPQNTQILCDGKYDLEPKGSYAQWLLMYDAEVKGHLMLEMAVTMGVSALVTSYLNKIDLIEFGGTIYSLTGHSSSGKTTAAMLAVSVGGAPTKGTSTLFRSWNTTRNGLEGFINENYGILIAFDELSTATFPDTTGLLYSIAEGQGRQRANVHGEAKETKTWSTSLVSTSEYSIFSNSAKNDGLYVRTIELNDVFTHSADNADNIKLGVRQNYGHLLPLIGSFLLNHENTVRTFFEEEQQWFKHALSNEKEKTGQRMFNRYAVFVTSARILSTVTNRSVLLDEMREYLLNYHNETVAERSLADKAIELIVQFVAQYRNKFSDDGRLSKMLEGFGLIELKDDHIQVKIIAKVFKDMLNNNQFQDTNNVVEALKEKGYMESDRDRKTTKRSVKDAQGKTKSIVFYHLKLDKDLAPIFGLSSNIEPFTPPQFDGITNPELLNDFIKQAKEKEASDELEL</sequence>
<dbReference type="Proteomes" id="UP001174037">
    <property type="component" value="Unassembled WGS sequence"/>
</dbReference>
<reference evidence="3" key="1">
    <citation type="journal article" date="2023" name="Int. J. Mol. Sci.">
        <title>Antibiotic Resistance/Susceptibility Profiles of Staphylococcus equorum Strains from Cheese, and Genome Analysis for Antibiotic Resistance Genes.</title>
        <authorList>
            <person name="Vazquez L."/>
            <person name="Srednik M.E."/>
            <person name="Rodriguez J."/>
            <person name="Florez A.B."/>
            <person name="Mayo B."/>
        </authorList>
    </citation>
    <scope>NUCLEOTIDE SEQUENCE</scope>
    <source>
        <strain evidence="3">5A3I</strain>
    </source>
</reference>
<dbReference type="InterPro" id="IPR040538">
    <property type="entry name" value="Cch_HTH"/>
</dbReference>
<evidence type="ECO:0000259" key="1">
    <source>
        <dbReference type="Pfam" id="PF06048"/>
    </source>
</evidence>
<evidence type="ECO:0000313" key="3">
    <source>
        <dbReference type="EMBL" id="MDK9867122.1"/>
    </source>
</evidence>
<dbReference type="Pfam" id="PF06048">
    <property type="entry name" value="DUF927"/>
    <property type="match status" value="1"/>
</dbReference>
<feature type="domain" description="Cch helix turn helix" evidence="2">
    <location>
        <begin position="443"/>
        <end position="553"/>
    </location>
</feature>
<protein>
    <submittedName>
        <fullName evidence="3">DUF927 domain-containing protein</fullName>
    </submittedName>
</protein>
<name>A0AAW7AKL5_9STAP</name>
<reference evidence="3" key="2">
    <citation type="submission" date="2023-03" db="EMBL/GenBank/DDBJ databases">
        <authorList>
            <person name="Vazquez L."/>
            <person name="Rodriguez J."/>
            <person name="Mayo B."/>
            <person name="Florez A.B."/>
        </authorList>
    </citation>
    <scope>NUCLEOTIDE SEQUENCE</scope>
    <source>
        <strain evidence="3">5A3I</strain>
    </source>
</reference>
<dbReference type="AlphaFoldDB" id="A0AAW7AKL5"/>
<feature type="domain" description="DUF927" evidence="1">
    <location>
        <begin position="20"/>
        <end position="303"/>
    </location>
</feature>
<accession>A0AAW7AKL5</accession>
<evidence type="ECO:0000313" key="4">
    <source>
        <dbReference type="Proteomes" id="UP001174037"/>
    </source>
</evidence>
<dbReference type="Pfam" id="PF18662">
    <property type="entry name" value="HTH_56"/>
    <property type="match status" value="1"/>
</dbReference>
<organism evidence="3 4">
    <name type="scientific">Staphylococcus equorum</name>
    <dbReference type="NCBI Taxonomy" id="246432"/>
    <lineage>
        <taxon>Bacteria</taxon>
        <taxon>Bacillati</taxon>
        <taxon>Bacillota</taxon>
        <taxon>Bacilli</taxon>
        <taxon>Bacillales</taxon>
        <taxon>Staphylococcaceae</taxon>
        <taxon>Staphylococcus</taxon>
    </lineage>
</organism>
<proteinExistence type="predicted"/>
<dbReference type="EMBL" id="JARGCK010000024">
    <property type="protein sequence ID" value="MDK9867122.1"/>
    <property type="molecule type" value="Genomic_DNA"/>
</dbReference>
<gene>
    <name evidence="3" type="ORF">P1A27_14420</name>
</gene>
<dbReference type="NCBIfam" id="NF047345">
    <property type="entry name" value="SCCmet_Cch1"/>
    <property type="match status" value="1"/>
</dbReference>